<protein>
    <submittedName>
        <fullName evidence="2">MarR family transcriptional regulator</fullName>
    </submittedName>
</protein>
<dbReference type="SUPFAM" id="SSF46785">
    <property type="entry name" value="Winged helix' DNA-binding domain"/>
    <property type="match status" value="1"/>
</dbReference>
<gene>
    <name evidence="2" type="ORF">G1H19_18880</name>
</gene>
<dbReference type="InterPro" id="IPR036390">
    <property type="entry name" value="WH_DNA-bd_sf"/>
</dbReference>
<dbReference type="Proteomes" id="UP000470470">
    <property type="component" value="Unassembled WGS sequence"/>
</dbReference>
<comment type="caution">
    <text evidence="2">The sequence shown here is derived from an EMBL/GenBank/DDBJ whole genome shotgun (WGS) entry which is preliminary data.</text>
</comment>
<dbReference type="InterPro" id="IPR039422">
    <property type="entry name" value="MarR/SlyA-like"/>
</dbReference>
<dbReference type="AlphaFoldDB" id="A0A7K3WKI6"/>
<evidence type="ECO:0000313" key="3">
    <source>
        <dbReference type="Proteomes" id="UP000470470"/>
    </source>
</evidence>
<reference evidence="2 3" key="1">
    <citation type="submission" date="2020-02" db="EMBL/GenBank/DDBJ databases">
        <title>The whole genome sequence of CPCC 205119.</title>
        <authorList>
            <person name="Jiang Z."/>
        </authorList>
    </citation>
    <scope>NUCLEOTIDE SEQUENCE [LARGE SCALE GENOMIC DNA]</scope>
    <source>
        <strain evidence="2 3">CPCC 205119</strain>
    </source>
</reference>
<dbReference type="InterPro" id="IPR036388">
    <property type="entry name" value="WH-like_DNA-bd_sf"/>
</dbReference>
<dbReference type="PANTHER" id="PTHR33164:SF106">
    <property type="entry name" value="TRANSCRIPTIONAL REGULATORY PROTEIN"/>
    <property type="match status" value="1"/>
</dbReference>
<dbReference type="PRINTS" id="PR00598">
    <property type="entry name" value="HTHMARR"/>
</dbReference>
<keyword evidence="3" id="KW-1185">Reference proteome</keyword>
<evidence type="ECO:0000259" key="1">
    <source>
        <dbReference type="PROSITE" id="PS50995"/>
    </source>
</evidence>
<feature type="domain" description="HTH marR-type" evidence="1">
    <location>
        <begin position="1"/>
        <end position="133"/>
    </location>
</feature>
<dbReference type="Pfam" id="PF12802">
    <property type="entry name" value="MarR_2"/>
    <property type="match status" value="1"/>
</dbReference>
<dbReference type="GO" id="GO:0003700">
    <property type="term" value="F:DNA-binding transcription factor activity"/>
    <property type="evidence" value="ECO:0007669"/>
    <property type="project" value="InterPro"/>
</dbReference>
<sequence length="146" mass="15861">MTLLRRFAVETDRYVESSGTQHDLHRTDLNALAVILDANRAGEPLTPSRLGAALHLSSPATTALLDRLERAGHVRRTRSTVDRRRVDLEMTRAAGLVAGELFGPLGRSVGAAVERYGPEERALVARFLRDVIAATVAARQTPTPPS</sequence>
<organism evidence="2 3">
    <name type="scientific">Goekera deserti</name>
    <dbReference type="NCBI Taxonomy" id="2497753"/>
    <lineage>
        <taxon>Bacteria</taxon>
        <taxon>Bacillati</taxon>
        <taxon>Actinomycetota</taxon>
        <taxon>Actinomycetes</taxon>
        <taxon>Geodermatophilales</taxon>
        <taxon>Geodermatophilaceae</taxon>
        <taxon>Goekera</taxon>
    </lineage>
</organism>
<dbReference type="PROSITE" id="PS50995">
    <property type="entry name" value="HTH_MARR_2"/>
    <property type="match status" value="1"/>
</dbReference>
<proteinExistence type="predicted"/>
<dbReference type="EMBL" id="JAAGWK010000028">
    <property type="protein sequence ID" value="NEL56043.1"/>
    <property type="molecule type" value="Genomic_DNA"/>
</dbReference>
<evidence type="ECO:0000313" key="2">
    <source>
        <dbReference type="EMBL" id="NEL56043.1"/>
    </source>
</evidence>
<dbReference type="SMART" id="SM00347">
    <property type="entry name" value="HTH_MARR"/>
    <property type="match status" value="1"/>
</dbReference>
<dbReference type="PANTHER" id="PTHR33164">
    <property type="entry name" value="TRANSCRIPTIONAL REGULATOR, MARR FAMILY"/>
    <property type="match status" value="1"/>
</dbReference>
<dbReference type="Gene3D" id="1.10.10.10">
    <property type="entry name" value="Winged helix-like DNA-binding domain superfamily/Winged helix DNA-binding domain"/>
    <property type="match status" value="1"/>
</dbReference>
<name>A0A7K3WKI6_9ACTN</name>
<accession>A0A7K3WKI6</accession>
<dbReference type="GO" id="GO:0006950">
    <property type="term" value="P:response to stress"/>
    <property type="evidence" value="ECO:0007669"/>
    <property type="project" value="TreeGrafter"/>
</dbReference>
<dbReference type="InterPro" id="IPR000835">
    <property type="entry name" value="HTH_MarR-typ"/>
</dbReference>